<dbReference type="PROSITE" id="PS51012">
    <property type="entry name" value="ABC_TM2"/>
    <property type="match status" value="1"/>
</dbReference>
<evidence type="ECO:0000256" key="9">
    <source>
        <dbReference type="RuleBase" id="RU361157"/>
    </source>
</evidence>
<dbReference type="PANTHER" id="PTHR30413:SF10">
    <property type="entry name" value="CAPSULE POLYSACCHARIDE EXPORT INNER-MEMBRANE PROTEIN CTRC"/>
    <property type="match status" value="1"/>
</dbReference>
<keyword evidence="3 9" id="KW-0813">Transport</keyword>
<keyword evidence="7" id="KW-0762">Sugar transport</keyword>
<dbReference type="EMBL" id="JAQLOI010000001">
    <property type="protein sequence ID" value="MDB1122435.1"/>
    <property type="molecule type" value="Genomic_DNA"/>
</dbReference>
<feature type="transmembrane region" description="Helical" evidence="9">
    <location>
        <begin position="240"/>
        <end position="259"/>
    </location>
</feature>
<keyword evidence="8 9" id="KW-0472">Membrane</keyword>
<keyword evidence="4 9" id="KW-1003">Cell membrane</keyword>
<comment type="subcellular location">
    <subcellularLocation>
        <location evidence="9">Cell inner membrane</location>
        <topology evidence="9">Multi-pass membrane protein</topology>
    </subcellularLocation>
    <subcellularLocation>
        <location evidence="1">Cell membrane</location>
        <topology evidence="1">Multi-pass membrane protein</topology>
    </subcellularLocation>
</comment>
<dbReference type="Pfam" id="PF01061">
    <property type="entry name" value="ABC2_membrane"/>
    <property type="match status" value="1"/>
</dbReference>
<name>A0ABT4YLP0_9VIBR</name>
<evidence type="ECO:0000256" key="7">
    <source>
        <dbReference type="ARBA" id="ARBA00023047"/>
    </source>
</evidence>
<feature type="transmembrane region" description="Helical" evidence="9">
    <location>
        <begin position="37"/>
        <end position="61"/>
    </location>
</feature>
<feature type="domain" description="ABC transmembrane type-2" evidence="10">
    <location>
        <begin position="38"/>
        <end position="262"/>
    </location>
</feature>
<dbReference type="InterPro" id="IPR047817">
    <property type="entry name" value="ABC2_TM_bact-type"/>
</dbReference>
<feature type="transmembrane region" description="Helical" evidence="9">
    <location>
        <begin position="112"/>
        <end position="141"/>
    </location>
</feature>
<evidence type="ECO:0000256" key="3">
    <source>
        <dbReference type="ARBA" id="ARBA00022448"/>
    </source>
</evidence>
<dbReference type="Proteomes" id="UP001210678">
    <property type="component" value="Unassembled WGS sequence"/>
</dbReference>
<evidence type="ECO:0000256" key="8">
    <source>
        <dbReference type="ARBA" id="ARBA00023136"/>
    </source>
</evidence>
<evidence type="ECO:0000313" key="12">
    <source>
        <dbReference type="Proteomes" id="UP001210678"/>
    </source>
</evidence>
<feature type="transmembrane region" description="Helical" evidence="9">
    <location>
        <begin position="147"/>
        <end position="171"/>
    </location>
</feature>
<evidence type="ECO:0000256" key="4">
    <source>
        <dbReference type="ARBA" id="ARBA00022475"/>
    </source>
</evidence>
<comment type="similarity">
    <text evidence="2 9">Belongs to the ABC-2 integral membrane protein family.</text>
</comment>
<evidence type="ECO:0000313" key="11">
    <source>
        <dbReference type="EMBL" id="MDB1122435.1"/>
    </source>
</evidence>
<accession>A0ABT4YLP0</accession>
<evidence type="ECO:0000256" key="6">
    <source>
        <dbReference type="ARBA" id="ARBA00022989"/>
    </source>
</evidence>
<evidence type="ECO:0000259" key="10">
    <source>
        <dbReference type="PROSITE" id="PS51012"/>
    </source>
</evidence>
<feature type="transmembrane region" description="Helical" evidence="9">
    <location>
        <begin position="183"/>
        <end position="201"/>
    </location>
</feature>
<proteinExistence type="inferred from homology"/>
<keyword evidence="7" id="KW-0625">Polysaccharide transport</keyword>
<gene>
    <name evidence="11" type="ORF">PGX00_01210</name>
</gene>
<comment type="caution">
    <text evidence="11">The sequence shown here is derived from an EMBL/GenBank/DDBJ whole genome shotgun (WGS) entry which is preliminary data.</text>
</comment>
<evidence type="ECO:0000256" key="2">
    <source>
        <dbReference type="ARBA" id="ARBA00007783"/>
    </source>
</evidence>
<feature type="transmembrane region" description="Helical" evidence="9">
    <location>
        <begin position="73"/>
        <end position="91"/>
    </location>
</feature>
<dbReference type="InterPro" id="IPR013525">
    <property type="entry name" value="ABC2_TM"/>
</dbReference>
<keyword evidence="5 9" id="KW-0812">Transmembrane</keyword>
<keyword evidence="12" id="KW-1185">Reference proteome</keyword>
<reference evidence="11 12" key="1">
    <citation type="submission" date="2023-01" db="EMBL/GenBank/DDBJ databases">
        <title>Vibrio sp. KJ40-1 sp.nov, isolated from marine algae.</title>
        <authorList>
            <person name="Butt M."/>
            <person name="Kim J.M.J."/>
            <person name="Jeon C.O.C."/>
        </authorList>
    </citation>
    <scope>NUCLEOTIDE SEQUENCE [LARGE SCALE GENOMIC DNA]</scope>
    <source>
        <strain evidence="11 12">KJ40-1</strain>
    </source>
</reference>
<evidence type="ECO:0000256" key="5">
    <source>
        <dbReference type="ARBA" id="ARBA00022692"/>
    </source>
</evidence>
<sequence length="270" mass="31965">MIFIKNTFKFLRDIYLSKNLVFTLAKNDFREQFLGSYLGLVWAVLKPSLFMAIVWFIFSIGFKGHAEEDGMPFILYLMCGYIPWFFFSDAVNGGMNSIVSNKYLVKKVNFRVSILPIVKITSIFFIHLIFLVILAIVFLFYGYFPTIYWLQLPFYISMMFFLVLGMSWFLSALRVFSKDISQIVSVILQLGFWVTPIFWSLSKVPEKYMYVLKFNPMIFIVEGYRNSFIYQKWFWESWEFTPSFLAILSLFFLLGAVIFRKLRPHFGDVI</sequence>
<protein>
    <recommendedName>
        <fullName evidence="9">Transport permease protein</fullName>
    </recommendedName>
</protein>
<dbReference type="PANTHER" id="PTHR30413">
    <property type="entry name" value="INNER MEMBRANE TRANSPORT PERMEASE"/>
    <property type="match status" value="1"/>
</dbReference>
<dbReference type="RefSeq" id="WP_272132175.1">
    <property type="nucleotide sequence ID" value="NZ_JAQLOI010000001.1"/>
</dbReference>
<keyword evidence="6 9" id="KW-1133">Transmembrane helix</keyword>
<evidence type="ECO:0000256" key="1">
    <source>
        <dbReference type="ARBA" id="ARBA00004651"/>
    </source>
</evidence>
<organism evidence="11 12">
    <name type="scientific">Vibrio algarum</name>
    <dbReference type="NCBI Taxonomy" id="3020714"/>
    <lineage>
        <taxon>Bacteria</taxon>
        <taxon>Pseudomonadati</taxon>
        <taxon>Pseudomonadota</taxon>
        <taxon>Gammaproteobacteria</taxon>
        <taxon>Vibrionales</taxon>
        <taxon>Vibrionaceae</taxon>
        <taxon>Vibrio</taxon>
    </lineage>
</organism>